<accession>C0QCE7</accession>
<gene>
    <name evidence="2" type="ordered locus">HRM2_41070</name>
</gene>
<keyword evidence="3" id="KW-1185">Reference proteome</keyword>
<dbReference type="PANTHER" id="PTHR34386:SF1">
    <property type="entry name" value="GLUTAREDOXIN-LIKE PROTEIN NRDH"/>
    <property type="match status" value="1"/>
</dbReference>
<organism evidence="2 3">
    <name type="scientific">Desulforapulum autotrophicum (strain ATCC 43914 / DSM 3382 / VKM B-1955 / HRM2)</name>
    <name type="common">Desulfobacterium autotrophicum</name>
    <dbReference type="NCBI Taxonomy" id="177437"/>
    <lineage>
        <taxon>Bacteria</taxon>
        <taxon>Pseudomonadati</taxon>
        <taxon>Thermodesulfobacteriota</taxon>
        <taxon>Desulfobacteria</taxon>
        <taxon>Desulfobacterales</taxon>
        <taxon>Desulfobacteraceae</taxon>
        <taxon>Desulforapulum</taxon>
    </lineage>
</organism>
<feature type="domain" description="Glutaredoxin" evidence="1">
    <location>
        <begin position="7"/>
        <end position="69"/>
    </location>
</feature>
<dbReference type="SUPFAM" id="SSF52833">
    <property type="entry name" value="Thioredoxin-like"/>
    <property type="match status" value="1"/>
</dbReference>
<dbReference type="OrthoDB" id="9795531at2"/>
<proteinExistence type="predicted"/>
<dbReference type="eggNOG" id="COG0695">
    <property type="taxonomic scope" value="Bacteria"/>
</dbReference>
<dbReference type="HOGENOM" id="CLU_026126_9_1_7"/>
<dbReference type="GO" id="GO:0009055">
    <property type="term" value="F:electron transfer activity"/>
    <property type="evidence" value="ECO:0007669"/>
    <property type="project" value="TreeGrafter"/>
</dbReference>
<name>C0QCE7_DESAH</name>
<dbReference type="RefSeq" id="WP_015905897.1">
    <property type="nucleotide sequence ID" value="NC_012108.1"/>
</dbReference>
<reference evidence="2 3" key="1">
    <citation type="journal article" date="2009" name="Environ. Microbiol.">
        <title>Genome sequence of Desulfobacterium autotrophicum HRM2, a marine sulfate reducer oxidizing organic carbon completely to carbon dioxide.</title>
        <authorList>
            <person name="Strittmatter A.W."/>
            <person name="Liesegang H."/>
            <person name="Rabus R."/>
            <person name="Decker I."/>
            <person name="Amann J."/>
            <person name="Andres S."/>
            <person name="Henne A."/>
            <person name="Fricke W.F."/>
            <person name="Martinez-Arias R."/>
            <person name="Bartels D."/>
            <person name="Goesmann A."/>
            <person name="Krause L."/>
            <person name="Puehler A."/>
            <person name="Klenk H.P."/>
            <person name="Richter M."/>
            <person name="Schuler M."/>
            <person name="Gloeckner F.O."/>
            <person name="Meyerdierks A."/>
            <person name="Gottschalk G."/>
            <person name="Amann R."/>
        </authorList>
    </citation>
    <scope>NUCLEOTIDE SEQUENCE [LARGE SCALE GENOMIC DNA]</scope>
    <source>
        <strain evidence="3">ATCC 43914 / DSM 3382 / HRM2</strain>
    </source>
</reference>
<dbReference type="Pfam" id="PF00462">
    <property type="entry name" value="Glutaredoxin"/>
    <property type="match status" value="1"/>
</dbReference>
<dbReference type="EMBL" id="CP001087">
    <property type="protein sequence ID" value="ACN17164.1"/>
    <property type="molecule type" value="Genomic_DNA"/>
</dbReference>
<dbReference type="InterPro" id="IPR036249">
    <property type="entry name" value="Thioredoxin-like_sf"/>
</dbReference>
<dbReference type="Gene3D" id="3.40.30.10">
    <property type="entry name" value="Glutaredoxin"/>
    <property type="match status" value="1"/>
</dbReference>
<evidence type="ECO:0000313" key="3">
    <source>
        <dbReference type="Proteomes" id="UP000000442"/>
    </source>
</evidence>
<dbReference type="PANTHER" id="PTHR34386">
    <property type="entry name" value="GLUTAREDOXIN"/>
    <property type="match status" value="1"/>
</dbReference>
<dbReference type="KEGG" id="dat:HRM2_41070"/>
<dbReference type="STRING" id="177437.HRM2_41070"/>
<evidence type="ECO:0000313" key="2">
    <source>
        <dbReference type="EMBL" id="ACN17164.1"/>
    </source>
</evidence>
<dbReference type="AlphaFoldDB" id="C0QCE7"/>
<dbReference type="InterPro" id="IPR002109">
    <property type="entry name" value="Glutaredoxin"/>
</dbReference>
<dbReference type="GO" id="GO:0045454">
    <property type="term" value="P:cell redox homeostasis"/>
    <property type="evidence" value="ECO:0007669"/>
    <property type="project" value="TreeGrafter"/>
</dbReference>
<protein>
    <submittedName>
        <fullName evidence="2">Ferredoxin-thioredoxin reductase (Glutaredoxin family protein)</fullName>
    </submittedName>
</protein>
<dbReference type="Proteomes" id="UP000000442">
    <property type="component" value="Chromosome"/>
</dbReference>
<dbReference type="CDD" id="cd02976">
    <property type="entry name" value="NrdH"/>
    <property type="match status" value="1"/>
</dbReference>
<evidence type="ECO:0000259" key="1">
    <source>
        <dbReference type="Pfam" id="PF00462"/>
    </source>
</evidence>
<sequence>MGYDKAKIYSLSTCSHCKAAKRFLGECKVKYEFVDVDSLTGEERKAIIADIKELNPRCSFPTIVIGDAVIVGFHEDKIKEALGIKDGD</sequence>
<dbReference type="InterPro" id="IPR051548">
    <property type="entry name" value="Grx-like_ET"/>
</dbReference>
<dbReference type="PROSITE" id="PS51354">
    <property type="entry name" value="GLUTAREDOXIN_2"/>
    <property type="match status" value="1"/>
</dbReference>